<name>B1KRJ3_SHEWM</name>
<protein>
    <recommendedName>
        <fullName evidence="1">DUF6966 domain-containing protein</fullName>
    </recommendedName>
</protein>
<evidence type="ECO:0000313" key="3">
    <source>
        <dbReference type="Proteomes" id="UP000002168"/>
    </source>
</evidence>
<evidence type="ECO:0000259" key="1">
    <source>
        <dbReference type="Pfam" id="PF22294"/>
    </source>
</evidence>
<dbReference type="KEGG" id="swd:Swoo_3493"/>
<sequence>MELNEAIQSFNKLLSKHGVKGMKLSDVRTASSARTVLSKFGGMGSINDIYICTANGHNIKPEQEAAANAELHELLECIYQHCKDRSK</sequence>
<proteinExistence type="predicted"/>
<dbReference type="Proteomes" id="UP000002168">
    <property type="component" value="Chromosome"/>
</dbReference>
<dbReference type="HOGENOM" id="CLU_2481578_0_0_6"/>
<accession>B1KRJ3</accession>
<gene>
    <name evidence="2" type="ordered locus">Swoo_3493</name>
</gene>
<dbReference type="STRING" id="392500.Swoo_3493"/>
<organism evidence="2 3">
    <name type="scientific">Shewanella woodyi (strain ATCC 51908 / MS32)</name>
    <dbReference type="NCBI Taxonomy" id="392500"/>
    <lineage>
        <taxon>Bacteria</taxon>
        <taxon>Pseudomonadati</taxon>
        <taxon>Pseudomonadota</taxon>
        <taxon>Gammaproteobacteria</taxon>
        <taxon>Alteromonadales</taxon>
        <taxon>Shewanellaceae</taxon>
        <taxon>Shewanella</taxon>
    </lineage>
</organism>
<dbReference type="Pfam" id="PF22294">
    <property type="entry name" value="DUF6966"/>
    <property type="match status" value="1"/>
</dbReference>
<keyword evidence="3" id="KW-1185">Reference proteome</keyword>
<evidence type="ECO:0000313" key="2">
    <source>
        <dbReference type="EMBL" id="ACA87758.1"/>
    </source>
</evidence>
<dbReference type="InterPro" id="IPR054239">
    <property type="entry name" value="DUF6966"/>
</dbReference>
<dbReference type="EMBL" id="CP000961">
    <property type="protein sequence ID" value="ACA87758.1"/>
    <property type="molecule type" value="Genomic_DNA"/>
</dbReference>
<reference evidence="2 3" key="1">
    <citation type="submission" date="2008-02" db="EMBL/GenBank/DDBJ databases">
        <title>Complete sequence of Shewanella woodyi ATCC 51908.</title>
        <authorList>
            <consortium name="US DOE Joint Genome Institute"/>
            <person name="Copeland A."/>
            <person name="Lucas S."/>
            <person name="Lapidus A."/>
            <person name="Glavina del Rio T."/>
            <person name="Dalin E."/>
            <person name="Tice H."/>
            <person name="Bruce D."/>
            <person name="Goodwin L."/>
            <person name="Pitluck S."/>
            <person name="Sims D."/>
            <person name="Brettin T."/>
            <person name="Detter J.C."/>
            <person name="Han C."/>
            <person name="Kuske C.R."/>
            <person name="Schmutz J."/>
            <person name="Larimer F."/>
            <person name="Land M."/>
            <person name="Hauser L."/>
            <person name="Kyrpides N."/>
            <person name="Lykidis A."/>
            <person name="Zhao J.-S."/>
            <person name="Richardson P."/>
        </authorList>
    </citation>
    <scope>NUCLEOTIDE SEQUENCE [LARGE SCALE GENOMIC DNA]</scope>
    <source>
        <strain evidence="3">ATCC 51908 / MS32</strain>
    </source>
</reference>
<feature type="domain" description="DUF6966" evidence="1">
    <location>
        <begin position="25"/>
        <end position="59"/>
    </location>
</feature>
<dbReference type="RefSeq" id="WP_012326092.1">
    <property type="nucleotide sequence ID" value="NC_010506.1"/>
</dbReference>
<dbReference type="AlphaFoldDB" id="B1KRJ3"/>